<evidence type="ECO:0000313" key="1">
    <source>
        <dbReference type="EMBL" id="MFD2662784.1"/>
    </source>
</evidence>
<dbReference type="Proteomes" id="UP001597493">
    <property type="component" value="Unassembled WGS sequence"/>
</dbReference>
<name>A0ABW5R1Y8_9BACL</name>
<keyword evidence="2" id="KW-1185">Reference proteome</keyword>
<accession>A0ABW5R1Y8</accession>
<evidence type="ECO:0000313" key="2">
    <source>
        <dbReference type="Proteomes" id="UP001597493"/>
    </source>
</evidence>
<proteinExistence type="predicted"/>
<sequence length="59" mass="7261">MDNNFFSEMRKISHNNDMRSKLLMHGIKRILEEKKEEPRLKKLLRRKKRPKAVPRGWDE</sequence>
<comment type="caution">
    <text evidence="1">The sequence shown here is derived from an EMBL/GenBank/DDBJ whole genome shotgun (WGS) entry which is preliminary data.</text>
</comment>
<gene>
    <name evidence="1" type="ORF">ACFSW5_21245</name>
</gene>
<protein>
    <submittedName>
        <fullName evidence="1">Uncharacterized protein</fullName>
    </submittedName>
</protein>
<dbReference type="RefSeq" id="WP_379277608.1">
    <property type="nucleotide sequence ID" value="NZ_JBHUGT010000035.1"/>
</dbReference>
<organism evidence="1 2">
    <name type="scientific">Paenibacillus thailandensis</name>
    <dbReference type="NCBI Taxonomy" id="393250"/>
    <lineage>
        <taxon>Bacteria</taxon>
        <taxon>Bacillati</taxon>
        <taxon>Bacillota</taxon>
        <taxon>Bacilli</taxon>
        <taxon>Bacillales</taxon>
        <taxon>Paenibacillaceae</taxon>
        <taxon>Paenibacillus</taxon>
    </lineage>
</organism>
<dbReference type="EMBL" id="JBHUMY010000032">
    <property type="protein sequence ID" value="MFD2662784.1"/>
    <property type="molecule type" value="Genomic_DNA"/>
</dbReference>
<reference evidence="2" key="1">
    <citation type="journal article" date="2019" name="Int. J. Syst. Evol. Microbiol.">
        <title>The Global Catalogue of Microorganisms (GCM) 10K type strain sequencing project: providing services to taxonomists for standard genome sequencing and annotation.</title>
        <authorList>
            <consortium name="The Broad Institute Genomics Platform"/>
            <consortium name="The Broad Institute Genome Sequencing Center for Infectious Disease"/>
            <person name="Wu L."/>
            <person name="Ma J."/>
        </authorList>
    </citation>
    <scope>NUCLEOTIDE SEQUENCE [LARGE SCALE GENOMIC DNA]</scope>
    <source>
        <strain evidence="2">TISTR 1827</strain>
    </source>
</reference>